<dbReference type="Proteomes" id="UP000240552">
    <property type="component" value="Segment"/>
</dbReference>
<reference evidence="2 3" key="1">
    <citation type="journal article" date="2011" name="Proc. Natl. Acad. Sci. U.S.A.">
        <title>Mimivirus shows dramatic genome reduction after intraamoebal culture.</title>
        <authorList>
            <person name="Boyer M."/>
            <person name="Azza S."/>
            <person name="Barrassi L."/>
            <person name="Klose T."/>
            <person name="Campocasso A."/>
            <person name="Pagnier I."/>
            <person name="Fournous G."/>
            <person name="Borg A."/>
            <person name="Robert C."/>
            <person name="Zhang X."/>
            <person name="Desnues C."/>
            <person name="Henrissat B."/>
            <person name="Rossmann M.G."/>
            <person name="La Scola B."/>
            <person name="Raoult D."/>
        </authorList>
    </citation>
    <scope>NUCLEOTIDE SEQUENCE [LARGE SCALE GENOMIC DNA]</scope>
    <source>
        <strain evidence="2">M4</strain>
    </source>
</reference>
<evidence type="ECO:0000313" key="2">
    <source>
        <dbReference type="EMBL" id="AEJ34693.1"/>
    </source>
</evidence>
<protein>
    <submittedName>
        <fullName evidence="2">Uncharacterized protein L451a</fullName>
    </submittedName>
</protein>
<accession>F8V5Y9</accession>
<feature type="compositionally biased region" description="Basic residues" evidence="1">
    <location>
        <begin position="213"/>
        <end position="223"/>
    </location>
</feature>
<gene>
    <name evidence="2" type="primary">L451a</name>
    <name evidence="2" type="ORF">MIMI_L451a</name>
</gene>
<organismHost>
    <name type="scientific">Acanthamoeba polyphaga</name>
    <name type="common">Amoeba</name>
    <dbReference type="NCBI Taxonomy" id="5757"/>
</organismHost>
<organism evidence="2 3">
    <name type="scientific">Acanthamoeba polyphaga mimivirus</name>
    <name type="common">APMV</name>
    <dbReference type="NCBI Taxonomy" id="212035"/>
    <lineage>
        <taxon>Viruses</taxon>
        <taxon>Varidnaviria</taxon>
        <taxon>Bamfordvirae</taxon>
        <taxon>Nucleocytoviricota</taxon>
        <taxon>Megaviricetes</taxon>
        <taxon>Imitervirales</taxon>
        <taxon>Mimiviridae</taxon>
        <taxon>Megamimivirinae</taxon>
        <taxon>Mimivirus</taxon>
        <taxon>Mimivirus bradfordmassiliense</taxon>
    </lineage>
</organism>
<dbReference type="EMBL" id="JN036606">
    <property type="protein sequence ID" value="AEJ34693.1"/>
    <property type="molecule type" value="Genomic_DNA"/>
</dbReference>
<dbReference type="InterPro" id="IPR012337">
    <property type="entry name" value="RNaseH-like_sf"/>
</dbReference>
<feature type="region of interest" description="Disordered" evidence="1">
    <location>
        <begin position="202"/>
        <end position="229"/>
    </location>
</feature>
<evidence type="ECO:0000313" key="3">
    <source>
        <dbReference type="Proteomes" id="UP000240552"/>
    </source>
</evidence>
<proteinExistence type="predicted"/>
<name>F8V5Y9_MIMIV</name>
<feature type="region of interest" description="Disordered" evidence="1">
    <location>
        <begin position="143"/>
        <end position="165"/>
    </location>
</feature>
<sequence>MLGIERVVIENQPSQKNPKMKSIASTLFDYFLIRGFCDKIHNIDIKLVRYMCPSNKLKVNKDNTLEVFKANKDSKKKYKLTKALGIQYTKQLLNNEQEQLDYLSLFEKKDDLCDAYLQGRYYLEFIMDKTDKNYPIIKCQENKFNKPNNDDLQNESGDDSETESSLSWENIKIEISDDQADYYAKKYNKSVMNKSNKLMMNKSMMNKSESNKKSNRKSNKRSNKNIITL</sequence>
<evidence type="ECO:0000256" key="1">
    <source>
        <dbReference type="SAM" id="MobiDB-lite"/>
    </source>
</evidence>
<dbReference type="SUPFAM" id="SSF53098">
    <property type="entry name" value="Ribonuclease H-like"/>
    <property type="match status" value="1"/>
</dbReference>
<feature type="compositionally biased region" description="Acidic residues" evidence="1">
    <location>
        <begin position="152"/>
        <end position="162"/>
    </location>
</feature>